<evidence type="ECO:0000256" key="1">
    <source>
        <dbReference type="SAM" id="Phobius"/>
    </source>
</evidence>
<feature type="transmembrane region" description="Helical" evidence="1">
    <location>
        <begin position="74"/>
        <end position="91"/>
    </location>
</feature>
<proteinExistence type="predicted"/>
<feature type="transmembrane region" description="Helical" evidence="1">
    <location>
        <begin position="111"/>
        <end position="131"/>
    </location>
</feature>
<accession>A0ABT2YTR0</accession>
<dbReference type="EMBL" id="JAOVZB010000004">
    <property type="protein sequence ID" value="MCV2403266.1"/>
    <property type="molecule type" value="Genomic_DNA"/>
</dbReference>
<dbReference type="RefSeq" id="WP_263530644.1">
    <property type="nucleotide sequence ID" value="NZ_JAOVZB010000004.1"/>
</dbReference>
<comment type="caution">
    <text evidence="2">The sequence shown here is derived from an EMBL/GenBank/DDBJ whole genome shotgun (WGS) entry which is preliminary data.</text>
</comment>
<gene>
    <name evidence="2" type="ORF">OFY17_10280</name>
</gene>
<keyword evidence="1" id="KW-0472">Membrane</keyword>
<evidence type="ECO:0000313" key="3">
    <source>
        <dbReference type="Proteomes" id="UP001209713"/>
    </source>
</evidence>
<organism evidence="2 3">
    <name type="scientific">Marinomonas sargassi</name>
    <dbReference type="NCBI Taxonomy" id="2984494"/>
    <lineage>
        <taxon>Bacteria</taxon>
        <taxon>Pseudomonadati</taxon>
        <taxon>Pseudomonadota</taxon>
        <taxon>Gammaproteobacteria</taxon>
        <taxon>Oceanospirillales</taxon>
        <taxon>Oceanospirillaceae</taxon>
        <taxon>Marinomonas</taxon>
    </lineage>
</organism>
<protein>
    <submittedName>
        <fullName evidence="2">Uncharacterized protein</fullName>
    </submittedName>
</protein>
<dbReference type="Proteomes" id="UP001209713">
    <property type="component" value="Unassembled WGS sequence"/>
</dbReference>
<keyword evidence="1" id="KW-0812">Transmembrane</keyword>
<name>A0ABT2YTR0_9GAMM</name>
<keyword evidence="1" id="KW-1133">Transmembrane helix</keyword>
<evidence type="ECO:0000313" key="2">
    <source>
        <dbReference type="EMBL" id="MCV2403266.1"/>
    </source>
</evidence>
<keyword evidence="3" id="KW-1185">Reference proteome</keyword>
<reference evidence="2 3" key="1">
    <citation type="submission" date="2022-10" db="EMBL/GenBank/DDBJ databases">
        <title>Marinomonas transparenta sp. nov. and Marinomonas sargassi sp. nov., isolated from marine alga (Sargassum natans (L.) Gaillon).</title>
        <authorList>
            <person name="Wang Y."/>
        </authorList>
    </citation>
    <scope>NUCLEOTIDE SEQUENCE [LARGE SCALE GENOMIC DNA]</scope>
    <source>
        <strain evidence="2 3">C2222</strain>
    </source>
</reference>
<sequence>MSAFPEYQEYSNDELAEALEYVDRSAYPDRLEAIENEIASRSIPDSHIESTEAPQESGEYVPNHVPLYERIKNVLMSLSFLIFGTIGVVENDLAVKLCKRCDKVYHLQDEAAWIMYIAMLLMAAAFISEVVDHYDKKDNEHLYHRISNLESYIVSRLRFVRDSNVPAFSVLILSLFMKVSYLPKSIVSVVTGS</sequence>